<name>A0A7C4Z6S9_9DEIN</name>
<protein>
    <submittedName>
        <fullName evidence="1">Delta(1)-pyrroline-2-carboxylate reductase family protein</fullName>
    </submittedName>
</protein>
<gene>
    <name evidence="1" type="ORF">ENK37_10265</name>
</gene>
<dbReference type="Proteomes" id="UP000885759">
    <property type="component" value="Unassembled WGS sequence"/>
</dbReference>
<dbReference type="Gene3D" id="3.30.1780.10">
    <property type="entry name" value="ornithine cyclodeaminase, domain 1"/>
    <property type="match status" value="1"/>
</dbReference>
<comment type="caution">
    <text evidence="1">The sequence shown here is derived from an EMBL/GenBank/DDBJ whole genome shotgun (WGS) entry which is preliminary data.</text>
</comment>
<accession>A0A7C4Z6S9</accession>
<organism evidence="1">
    <name type="scientific">Oceanithermus profundus</name>
    <dbReference type="NCBI Taxonomy" id="187137"/>
    <lineage>
        <taxon>Bacteria</taxon>
        <taxon>Thermotogati</taxon>
        <taxon>Deinococcota</taxon>
        <taxon>Deinococci</taxon>
        <taxon>Thermales</taxon>
        <taxon>Thermaceae</taxon>
        <taxon>Oceanithermus</taxon>
    </lineage>
</organism>
<dbReference type="InterPro" id="IPR036291">
    <property type="entry name" value="NAD(P)-bd_dom_sf"/>
</dbReference>
<dbReference type="NCBIfam" id="NF005603">
    <property type="entry name" value="PRK07340.1"/>
    <property type="match status" value="1"/>
</dbReference>
<dbReference type="EMBL" id="DRPZ01000257">
    <property type="protein sequence ID" value="HGY10413.1"/>
    <property type="molecule type" value="Genomic_DNA"/>
</dbReference>
<dbReference type="Gene3D" id="3.40.50.720">
    <property type="entry name" value="NAD(P)-binding Rossmann-like Domain"/>
    <property type="match status" value="1"/>
</dbReference>
<dbReference type="SUPFAM" id="SSF51735">
    <property type="entry name" value="NAD(P)-binding Rossmann-fold domains"/>
    <property type="match status" value="1"/>
</dbReference>
<proteinExistence type="predicted"/>
<dbReference type="PANTHER" id="PTHR13812">
    <property type="entry name" value="KETIMINE REDUCTASE MU-CRYSTALLIN"/>
    <property type="match status" value="1"/>
</dbReference>
<dbReference type="AlphaFoldDB" id="A0A7C4Z6S9"/>
<dbReference type="PANTHER" id="PTHR13812:SF19">
    <property type="entry name" value="KETIMINE REDUCTASE MU-CRYSTALLIN"/>
    <property type="match status" value="1"/>
</dbReference>
<dbReference type="GO" id="GO:0005737">
    <property type="term" value="C:cytoplasm"/>
    <property type="evidence" value="ECO:0007669"/>
    <property type="project" value="TreeGrafter"/>
</dbReference>
<dbReference type="InterPro" id="IPR023401">
    <property type="entry name" value="ODC_N"/>
</dbReference>
<dbReference type="InterPro" id="IPR003462">
    <property type="entry name" value="ODC_Mu_crystall"/>
</dbReference>
<sequence length="298" mass="31444">MKLLSPSETASLLPYDRLAASIAEVLEDARAGRAVAPAREVHPLPDGGTLLLMPAWNEHLGVLKRVSVHPGNPARGLAQVQAELLVFDVRTGEARLVLDGATVTARRTAALSLLAVERLRAGKVRQALLIGAGVQARAHLEALAVLRPERLYVYNRTFSRASELAAYGRGLGLAVQTVPFPDKVAASVDLVVSATSSPTPLVPEGLADDALIVAVGAFTPEMAEVPATLVRRARVYVDTLEGARSEAGDLLQAGVDWREVRTLAQVHAPVKGPVVFKSVGSALWDLAAARLAYGANST</sequence>
<dbReference type="PIRSF" id="PIRSF001439">
    <property type="entry name" value="CryM"/>
    <property type="match status" value="1"/>
</dbReference>
<evidence type="ECO:0000313" key="1">
    <source>
        <dbReference type="EMBL" id="HGY10413.1"/>
    </source>
</evidence>
<dbReference type="Pfam" id="PF02423">
    <property type="entry name" value="OCD_Mu_crystall"/>
    <property type="match status" value="1"/>
</dbReference>
<reference evidence="1" key="1">
    <citation type="journal article" date="2020" name="mSystems">
        <title>Genome- and Community-Level Interaction Insights into Carbon Utilization and Element Cycling Functions of Hydrothermarchaeota in Hydrothermal Sediment.</title>
        <authorList>
            <person name="Zhou Z."/>
            <person name="Liu Y."/>
            <person name="Xu W."/>
            <person name="Pan J."/>
            <person name="Luo Z.H."/>
            <person name="Li M."/>
        </authorList>
    </citation>
    <scope>NUCLEOTIDE SEQUENCE [LARGE SCALE GENOMIC DNA]</scope>
    <source>
        <strain evidence="1">HyVt-570</strain>
    </source>
</reference>